<keyword evidence="4 5" id="KW-0472">Membrane</keyword>
<feature type="transmembrane region" description="Helical" evidence="5">
    <location>
        <begin position="501"/>
        <end position="518"/>
    </location>
</feature>
<dbReference type="InterPro" id="IPR018580">
    <property type="entry name" value="Uncharacterised_YfhO"/>
</dbReference>
<dbReference type="Proteomes" id="UP000886886">
    <property type="component" value="Unassembled WGS sequence"/>
</dbReference>
<dbReference type="PANTHER" id="PTHR38454">
    <property type="entry name" value="INTEGRAL MEMBRANE PROTEIN-RELATED"/>
    <property type="match status" value="1"/>
</dbReference>
<comment type="caution">
    <text evidence="7">The sequence shown here is derived from an EMBL/GenBank/DDBJ whole genome shotgun (WGS) entry which is preliminary data.</text>
</comment>
<reference evidence="7" key="1">
    <citation type="submission" date="2020-10" db="EMBL/GenBank/DDBJ databases">
        <authorList>
            <person name="Gilroy R."/>
        </authorList>
    </citation>
    <scope>NUCLEOTIDE SEQUENCE</scope>
    <source>
        <strain evidence="7">ChiSjej3B21-11622</strain>
    </source>
</reference>
<feature type="domain" description="GtrA/DPMS transmembrane" evidence="6">
    <location>
        <begin position="15"/>
        <end position="133"/>
    </location>
</feature>
<dbReference type="PANTHER" id="PTHR38454:SF1">
    <property type="entry name" value="INTEGRAL MEMBRANE PROTEIN"/>
    <property type="match status" value="1"/>
</dbReference>
<accession>A0A9D0ZY35</accession>
<feature type="transmembrane region" description="Helical" evidence="5">
    <location>
        <begin position="525"/>
        <end position="547"/>
    </location>
</feature>
<protein>
    <submittedName>
        <fullName evidence="7">YfhO family protein</fullName>
    </submittedName>
</protein>
<name>A0A9D0ZY35_9FIRM</name>
<evidence type="ECO:0000256" key="4">
    <source>
        <dbReference type="ARBA" id="ARBA00023136"/>
    </source>
</evidence>
<keyword evidence="3 5" id="KW-1133">Transmembrane helix</keyword>
<evidence type="ECO:0000256" key="5">
    <source>
        <dbReference type="SAM" id="Phobius"/>
    </source>
</evidence>
<dbReference type="InterPro" id="IPR007267">
    <property type="entry name" value="GtrA_DPMS_TM"/>
</dbReference>
<feature type="transmembrane region" description="Helical" evidence="5">
    <location>
        <begin position="553"/>
        <end position="574"/>
    </location>
</feature>
<comment type="subcellular location">
    <subcellularLocation>
        <location evidence="1">Membrane</location>
        <topology evidence="1">Multi-pass membrane protein</topology>
    </subcellularLocation>
</comment>
<dbReference type="Pfam" id="PF04138">
    <property type="entry name" value="GtrA_DPMS_TM"/>
    <property type="match status" value="1"/>
</dbReference>
<evidence type="ECO:0000313" key="7">
    <source>
        <dbReference type="EMBL" id="HIQ97944.1"/>
    </source>
</evidence>
<feature type="transmembrane region" description="Helical" evidence="5">
    <location>
        <begin position="586"/>
        <end position="609"/>
    </location>
</feature>
<feature type="transmembrane region" description="Helical" evidence="5">
    <location>
        <begin position="43"/>
        <end position="65"/>
    </location>
</feature>
<dbReference type="EMBL" id="DVFT01000226">
    <property type="protein sequence ID" value="HIQ97944.1"/>
    <property type="molecule type" value="Genomic_DNA"/>
</dbReference>
<feature type="transmembrane region" description="Helical" evidence="5">
    <location>
        <begin position="945"/>
        <end position="965"/>
    </location>
</feature>
<evidence type="ECO:0000259" key="6">
    <source>
        <dbReference type="Pfam" id="PF04138"/>
    </source>
</evidence>
<proteinExistence type="predicted"/>
<organism evidence="7 8">
    <name type="scientific">Candidatus Limivivens merdigallinarum</name>
    <dbReference type="NCBI Taxonomy" id="2840859"/>
    <lineage>
        <taxon>Bacteria</taxon>
        <taxon>Bacillati</taxon>
        <taxon>Bacillota</taxon>
        <taxon>Clostridia</taxon>
        <taxon>Lachnospirales</taxon>
        <taxon>Lachnospiraceae</taxon>
        <taxon>Lachnospiraceae incertae sedis</taxon>
        <taxon>Candidatus Limivivens</taxon>
    </lineage>
</organism>
<feature type="transmembrane region" description="Helical" evidence="5">
    <location>
        <begin position="470"/>
        <end position="489"/>
    </location>
</feature>
<feature type="transmembrane region" description="Helical" evidence="5">
    <location>
        <begin position="154"/>
        <end position="172"/>
    </location>
</feature>
<evidence type="ECO:0000256" key="3">
    <source>
        <dbReference type="ARBA" id="ARBA00022989"/>
    </source>
</evidence>
<dbReference type="GO" id="GO:0000271">
    <property type="term" value="P:polysaccharide biosynthetic process"/>
    <property type="evidence" value="ECO:0007669"/>
    <property type="project" value="InterPro"/>
</dbReference>
<sequence length="977" mass="110730">MISLIKKLFKNQAVRYIFFGGCTTMVNLVSYALLRYVCGIDITVANLISIFLSILFAYVVNKIFVFESVTHGIRALIVEASQFIGMRLTTMFIETFGVTFMSCVWGIQDMIAKLIIQFVVLALNYVFSKWFVFKGEDAEPSLAKTLKKRYVHKCMAYSFAIPALVVAIAFAVNQVFPFGDHGVLIIDSLHQYLPFFTEFHEKLVNNESLLYSFGGGLGFNFWATIAYYLASPMNFLVALFPKRNMMDVMALFIIIKIGLCGMTMGWYFASKERERTYYPVMFAVMFALSSFIIGYYFNLMWLDSVAMLPLVMRGIERIVKGESGRLFAVSLFYGLYCNYYIGFMLCFFSCLYFVVQWFCQRKVTVKNFFLSCVNFGWYALLSGGMAAIMLVPAFLGLGTTESANNSFPWPPKFYVEDLSQLTSMFDFVDPVNIADNQYELNAFCGALALILFFLFLMDYRIRLRERIAKIALCVFLFLSFNVNILNFIWHGFHTQNGLPNRFSFLYIAMLLVMGHQALKDLRRLGVLEVLPSFVIPVGFVGYCWWSGLGERNFYVYLATILLLAAYGLMLLIYTITKKGIILLRKVLVTVASVEMAANGVFMVCVNGTVSRQTYLDDQIAYEALMERNETNDGTYFYRSDIDSTRMRNADMFMGADGVMLFSSTMPAATVDLCRAIGMEARTNKNGYVGVTKLFNDIFGVKYVESRTDTNELYQMPKVDYEEPLALYRNDNALSLGFMVNSDIKNWNIYNGTAMDVQNQFCALAVGEGPLYSLNQSIEMEDGVSYTINLPAGMQVYLSVTERVDKVSVTTPNYAKSYDTYNDHLYDLGCYDTDNLATVTCDFNEGQEGTVTANIYICSDDYYELIHDELASSQLVTTEVSDGRIRGYIEADQDGTMLTSIPYDTGWTVKVDGQEVETYPVGEALMGIDLTEGYHEITMDYTAPGLWEGSALTLLSVALYVSTVILENTRRKRKIKAY</sequence>
<reference evidence="7" key="2">
    <citation type="journal article" date="2021" name="PeerJ">
        <title>Extensive microbial diversity within the chicken gut microbiome revealed by metagenomics and culture.</title>
        <authorList>
            <person name="Gilroy R."/>
            <person name="Ravi A."/>
            <person name="Getino M."/>
            <person name="Pursley I."/>
            <person name="Horton D.L."/>
            <person name="Alikhan N.F."/>
            <person name="Baker D."/>
            <person name="Gharbi K."/>
            <person name="Hall N."/>
            <person name="Watson M."/>
            <person name="Adriaenssens E.M."/>
            <person name="Foster-Nyarko E."/>
            <person name="Jarju S."/>
            <person name="Secka A."/>
            <person name="Antonio M."/>
            <person name="Oren A."/>
            <person name="Chaudhuri R.R."/>
            <person name="La Ragione R."/>
            <person name="Hildebrand F."/>
            <person name="Pallen M.J."/>
        </authorList>
    </citation>
    <scope>NUCLEOTIDE SEQUENCE</scope>
    <source>
        <strain evidence="7">ChiSjej3B21-11622</strain>
    </source>
</reference>
<feature type="transmembrane region" description="Helical" evidence="5">
    <location>
        <begin position="209"/>
        <end position="229"/>
    </location>
</feature>
<feature type="transmembrane region" description="Helical" evidence="5">
    <location>
        <begin position="16"/>
        <end position="37"/>
    </location>
</feature>
<feature type="transmembrane region" description="Helical" evidence="5">
    <location>
        <begin position="440"/>
        <end position="458"/>
    </location>
</feature>
<keyword evidence="2 5" id="KW-0812">Transmembrane</keyword>
<feature type="transmembrane region" description="Helical" evidence="5">
    <location>
        <begin position="276"/>
        <end position="297"/>
    </location>
</feature>
<evidence type="ECO:0000313" key="8">
    <source>
        <dbReference type="Proteomes" id="UP000886886"/>
    </source>
</evidence>
<feature type="transmembrane region" description="Helical" evidence="5">
    <location>
        <begin position="375"/>
        <end position="397"/>
    </location>
</feature>
<evidence type="ECO:0000256" key="2">
    <source>
        <dbReference type="ARBA" id="ARBA00022692"/>
    </source>
</evidence>
<dbReference type="Pfam" id="PF09586">
    <property type="entry name" value="YfhO"/>
    <property type="match status" value="1"/>
</dbReference>
<feature type="transmembrane region" description="Helical" evidence="5">
    <location>
        <begin position="86"/>
        <end position="108"/>
    </location>
</feature>
<feature type="transmembrane region" description="Helical" evidence="5">
    <location>
        <begin position="333"/>
        <end position="355"/>
    </location>
</feature>
<feature type="transmembrane region" description="Helical" evidence="5">
    <location>
        <begin position="249"/>
        <end position="269"/>
    </location>
</feature>
<evidence type="ECO:0000256" key="1">
    <source>
        <dbReference type="ARBA" id="ARBA00004141"/>
    </source>
</evidence>
<dbReference type="GO" id="GO:0016020">
    <property type="term" value="C:membrane"/>
    <property type="evidence" value="ECO:0007669"/>
    <property type="project" value="UniProtKB-SubCell"/>
</dbReference>
<gene>
    <name evidence="7" type="ORF">IAB26_15445</name>
</gene>
<dbReference type="AlphaFoldDB" id="A0A9D0ZY35"/>
<feature type="transmembrane region" description="Helical" evidence="5">
    <location>
        <begin position="114"/>
        <end position="133"/>
    </location>
</feature>